<dbReference type="AlphaFoldDB" id="A0A1I7ZFB2"/>
<dbReference type="Proteomes" id="UP000095287">
    <property type="component" value="Unplaced"/>
</dbReference>
<feature type="transmembrane region" description="Helical" evidence="2">
    <location>
        <begin position="24"/>
        <end position="45"/>
    </location>
</feature>
<evidence type="ECO:0000256" key="2">
    <source>
        <dbReference type="SAM" id="Phobius"/>
    </source>
</evidence>
<keyword evidence="3" id="KW-1185">Reference proteome</keyword>
<feature type="compositionally biased region" description="Basic residues" evidence="1">
    <location>
        <begin position="100"/>
        <end position="110"/>
    </location>
</feature>
<sequence length="124" mass="14413">MFVKRRTYAKNNVHIKSDGHEIRILMQAVLMFSMVFTLVITWHLGEYFLPNSVWSGRAVYISYLSRSGLTPFMNIIFNRRSKLISLLLQTLSKSSVRHSAAPRRNFHRRAQTSEQARDNGSLIQ</sequence>
<accession>A0A1I7ZFB2</accession>
<evidence type="ECO:0000313" key="3">
    <source>
        <dbReference type="Proteomes" id="UP000095287"/>
    </source>
</evidence>
<keyword evidence="2" id="KW-1133">Transmembrane helix</keyword>
<reference evidence="4" key="1">
    <citation type="submission" date="2016-11" db="UniProtKB">
        <authorList>
            <consortium name="WormBaseParasite"/>
        </authorList>
    </citation>
    <scope>IDENTIFICATION</scope>
</reference>
<evidence type="ECO:0000313" key="4">
    <source>
        <dbReference type="WBParaSite" id="L893_g25963.t1"/>
    </source>
</evidence>
<feature type="region of interest" description="Disordered" evidence="1">
    <location>
        <begin position="94"/>
        <end position="124"/>
    </location>
</feature>
<keyword evidence="2" id="KW-0472">Membrane</keyword>
<proteinExistence type="predicted"/>
<name>A0A1I7ZFB2_9BILA</name>
<feature type="transmembrane region" description="Helical" evidence="2">
    <location>
        <begin position="57"/>
        <end position="77"/>
    </location>
</feature>
<dbReference type="WBParaSite" id="L893_g25963.t1">
    <property type="protein sequence ID" value="L893_g25963.t1"/>
    <property type="gene ID" value="L893_g25963"/>
</dbReference>
<protein>
    <submittedName>
        <fullName evidence="4">G_PROTEIN_RECEP_F1_2 domain-containing protein</fullName>
    </submittedName>
</protein>
<keyword evidence="2" id="KW-0812">Transmembrane</keyword>
<organism evidence="3 4">
    <name type="scientific">Steinernema glaseri</name>
    <dbReference type="NCBI Taxonomy" id="37863"/>
    <lineage>
        <taxon>Eukaryota</taxon>
        <taxon>Metazoa</taxon>
        <taxon>Ecdysozoa</taxon>
        <taxon>Nematoda</taxon>
        <taxon>Chromadorea</taxon>
        <taxon>Rhabditida</taxon>
        <taxon>Tylenchina</taxon>
        <taxon>Panagrolaimomorpha</taxon>
        <taxon>Strongyloidoidea</taxon>
        <taxon>Steinernematidae</taxon>
        <taxon>Steinernema</taxon>
    </lineage>
</organism>
<evidence type="ECO:0000256" key="1">
    <source>
        <dbReference type="SAM" id="MobiDB-lite"/>
    </source>
</evidence>